<dbReference type="EMBL" id="SMRP01000006">
    <property type="protein sequence ID" value="TDG23385.1"/>
    <property type="molecule type" value="Genomic_DNA"/>
</dbReference>
<dbReference type="OrthoDB" id="8998729at2"/>
<evidence type="ECO:0000313" key="9">
    <source>
        <dbReference type="Proteomes" id="UP000295722"/>
    </source>
</evidence>
<evidence type="ECO:0000259" key="7">
    <source>
        <dbReference type="PROSITE" id="PS51464"/>
    </source>
</evidence>
<gene>
    <name evidence="8" type="ORF">EYW47_15840</name>
</gene>
<dbReference type="Gene3D" id="1.10.10.10">
    <property type="entry name" value="Winged helix-like DNA-binding domain superfamily/Winged helix DNA-binding domain"/>
    <property type="match status" value="1"/>
</dbReference>
<keyword evidence="2" id="KW-0238">DNA-binding</keyword>
<name>A0A4R5MA03_9BURK</name>
<dbReference type="InterPro" id="IPR035472">
    <property type="entry name" value="RpiR-like_SIS"/>
</dbReference>
<proteinExistence type="predicted"/>
<evidence type="ECO:0000256" key="1">
    <source>
        <dbReference type="ARBA" id="ARBA00023015"/>
    </source>
</evidence>
<dbReference type="InterPro" id="IPR009057">
    <property type="entry name" value="Homeodomain-like_sf"/>
</dbReference>
<keyword evidence="1" id="KW-0805">Transcription regulation</keyword>
<dbReference type="Gene3D" id="3.40.50.10490">
    <property type="entry name" value="Glucose-6-phosphate isomerase like protein, domain 1"/>
    <property type="match status" value="1"/>
</dbReference>
<evidence type="ECO:0000256" key="4">
    <source>
        <dbReference type="ARBA" id="ARBA00023163"/>
    </source>
</evidence>
<dbReference type="GO" id="GO:0006096">
    <property type="term" value="P:glycolytic process"/>
    <property type="evidence" value="ECO:0007669"/>
    <property type="project" value="UniProtKB-KW"/>
</dbReference>
<dbReference type="PROSITE" id="PS51071">
    <property type="entry name" value="HTH_RPIR"/>
    <property type="match status" value="1"/>
</dbReference>
<feature type="region of interest" description="Disordered" evidence="5">
    <location>
        <begin position="308"/>
        <end position="329"/>
    </location>
</feature>
<dbReference type="RefSeq" id="WP_133195755.1">
    <property type="nucleotide sequence ID" value="NZ_SMRP01000006.1"/>
</dbReference>
<evidence type="ECO:0000313" key="8">
    <source>
        <dbReference type="EMBL" id="TDG23385.1"/>
    </source>
</evidence>
<dbReference type="SUPFAM" id="SSF53697">
    <property type="entry name" value="SIS domain"/>
    <property type="match status" value="1"/>
</dbReference>
<dbReference type="InterPro" id="IPR047640">
    <property type="entry name" value="RpiR-like"/>
</dbReference>
<dbReference type="GO" id="GO:0097367">
    <property type="term" value="F:carbohydrate derivative binding"/>
    <property type="evidence" value="ECO:0007669"/>
    <property type="project" value="InterPro"/>
</dbReference>
<evidence type="ECO:0000256" key="2">
    <source>
        <dbReference type="ARBA" id="ARBA00023125"/>
    </source>
</evidence>
<feature type="domain" description="HTH rpiR-type" evidence="6">
    <location>
        <begin position="19"/>
        <end position="95"/>
    </location>
</feature>
<accession>A0A4R5MA03</accession>
<evidence type="ECO:0000259" key="6">
    <source>
        <dbReference type="PROSITE" id="PS51071"/>
    </source>
</evidence>
<keyword evidence="3" id="KW-0324">Glycolysis</keyword>
<dbReference type="InterPro" id="IPR001347">
    <property type="entry name" value="SIS_dom"/>
</dbReference>
<dbReference type="GO" id="GO:0003677">
    <property type="term" value="F:DNA binding"/>
    <property type="evidence" value="ECO:0007669"/>
    <property type="project" value="UniProtKB-KW"/>
</dbReference>
<evidence type="ECO:0000256" key="5">
    <source>
        <dbReference type="SAM" id="MobiDB-lite"/>
    </source>
</evidence>
<dbReference type="Proteomes" id="UP000295722">
    <property type="component" value="Unassembled WGS sequence"/>
</dbReference>
<dbReference type="Pfam" id="PF01380">
    <property type="entry name" value="SIS"/>
    <property type="match status" value="1"/>
</dbReference>
<organism evidence="8 9">
    <name type="scientific">Paraburkholderia silviterrae</name>
    <dbReference type="NCBI Taxonomy" id="2528715"/>
    <lineage>
        <taxon>Bacteria</taxon>
        <taxon>Pseudomonadati</taxon>
        <taxon>Pseudomonadota</taxon>
        <taxon>Betaproteobacteria</taxon>
        <taxon>Burkholderiales</taxon>
        <taxon>Burkholderiaceae</taxon>
        <taxon>Paraburkholderia</taxon>
    </lineage>
</organism>
<dbReference type="GO" id="GO:0003700">
    <property type="term" value="F:DNA-binding transcription factor activity"/>
    <property type="evidence" value="ECO:0007669"/>
    <property type="project" value="InterPro"/>
</dbReference>
<dbReference type="InterPro" id="IPR000281">
    <property type="entry name" value="HTH_RpiR"/>
</dbReference>
<feature type="domain" description="SIS" evidence="7">
    <location>
        <begin position="142"/>
        <end position="281"/>
    </location>
</feature>
<dbReference type="PANTHER" id="PTHR30514">
    <property type="entry name" value="GLUCOKINASE"/>
    <property type="match status" value="1"/>
</dbReference>
<dbReference type="Pfam" id="PF01418">
    <property type="entry name" value="HTH_6"/>
    <property type="match status" value="1"/>
</dbReference>
<reference evidence="8 9" key="1">
    <citation type="submission" date="2019-03" db="EMBL/GenBank/DDBJ databases">
        <title>Paraburkholderia sp. 4M-K11, isolated from subtropical forest soil.</title>
        <authorList>
            <person name="Gao Z.-H."/>
            <person name="Qiu L.-H."/>
        </authorList>
    </citation>
    <scope>NUCLEOTIDE SEQUENCE [LARGE SCALE GENOMIC DNA]</scope>
    <source>
        <strain evidence="8 9">4M-K11</strain>
    </source>
</reference>
<dbReference type="PROSITE" id="PS51464">
    <property type="entry name" value="SIS"/>
    <property type="match status" value="1"/>
</dbReference>
<keyword evidence="9" id="KW-1185">Reference proteome</keyword>
<dbReference type="PANTHER" id="PTHR30514:SF18">
    <property type="entry name" value="RPIR-FAMILY TRANSCRIPTIONAL REGULATOR"/>
    <property type="match status" value="1"/>
</dbReference>
<dbReference type="SUPFAM" id="SSF46689">
    <property type="entry name" value="Homeodomain-like"/>
    <property type="match status" value="1"/>
</dbReference>
<keyword evidence="4" id="KW-0804">Transcription</keyword>
<dbReference type="InterPro" id="IPR036388">
    <property type="entry name" value="WH-like_DNA-bd_sf"/>
</dbReference>
<dbReference type="AlphaFoldDB" id="A0A4R5MA03"/>
<protein>
    <submittedName>
        <fullName evidence="8">MurR/RpiR family transcriptional regulator</fullName>
    </submittedName>
</protein>
<feature type="compositionally biased region" description="Low complexity" evidence="5">
    <location>
        <begin position="308"/>
        <end position="320"/>
    </location>
</feature>
<dbReference type="CDD" id="cd05013">
    <property type="entry name" value="SIS_RpiR"/>
    <property type="match status" value="1"/>
</dbReference>
<dbReference type="InterPro" id="IPR046348">
    <property type="entry name" value="SIS_dom_sf"/>
</dbReference>
<sequence>MAARSPNPLTSETSASPDAEIVARLNAAMPDLTPGHRRMAEYVLANLFQSATMRIDELAHAVGASVATANRFARALGFDGYPAFREALVRGFEATLAPVERLRTAQESPTSGAELFGASLEQAEVNLRASRQSIDSAAAAAAVDAIMKARRVFIVGSGTSAFLAGLMELALLPYLDNVQTLSTIGGPTHAARRLFGAGSEDLLIGIAFPRYVDDTIKLSRRAAHLGVRVLALTDSSDSPLARFADLTLLVRAERRLAANSEAAVLAVIEALCDAVALRAKHSVEAAASITESVLPWLTPESAVSAAASLPAAAPSNSSSRESSRPKSKS</sequence>
<evidence type="ECO:0000256" key="3">
    <source>
        <dbReference type="ARBA" id="ARBA00023152"/>
    </source>
</evidence>
<comment type="caution">
    <text evidence="8">The sequence shown here is derived from an EMBL/GenBank/DDBJ whole genome shotgun (WGS) entry which is preliminary data.</text>
</comment>